<name>A0A316ZEC6_9BASI</name>
<evidence type="ECO:0000313" key="2">
    <source>
        <dbReference type="Proteomes" id="UP000245946"/>
    </source>
</evidence>
<dbReference type="EMBL" id="KZ819287">
    <property type="protein sequence ID" value="PWN99879.1"/>
    <property type="molecule type" value="Genomic_DNA"/>
</dbReference>
<sequence length="156" mass="17134">MAAVGALVAGISINNSYSMPKINRNSIDIHLVANHACFTPSLGMMTASGVAKALANIKCKATIIISNRKEAMQRTDYYCQLHSQQLLEGTCLLCINATGLAHKRYMGLQDSVSKVVLSGASIDSWARQSAQRMLLTLHIQQRCGAQWRQRQTLQGW</sequence>
<organism evidence="1 2">
    <name type="scientific">Tilletiopsis washingtonensis</name>
    <dbReference type="NCBI Taxonomy" id="58919"/>
    <lineage>
        <taxon>Eukaryota</taxon>
        <taxon>Fungi</taxon>
        <taxon>Dikarya</taxon>
        <taxon>Basidiomycota</taxon>
        <taxon>Ustilaginomycotina</taxon>
        <taxon>Exobasidiomycetes</taxon>
        <taxon>Entylomatales</taxon>
        <taxon>Entylomatales incertae sedis</taxon>
        <taxon>Tilletiopsis</taxon>
    </lineage>
</organism>
<dbReference type="AlphaFoldDB" id="A0A316ZEC6"/>
<keyword evidence="2" id="KW-1185">Reference proteome</keyword>
<dbReference type="RefSeq" id="XP_025600158.1">
    <property type="nucleotide sequence ID" value="XM_025741136.1"/>
</dbReference>
<reference evidence="1 2" key="1">
    <citation type="journal article" date="2018" name="Mol. Biol. Evol.">
        <title>Broad Genomic Sampling Reveals a Smut Pathogenic Ancestry of the Fungal Clade Ustilaginomycotina.</title>
        <authorList>
            <person name="Kijpornyongpan T."/>
            <person name="Mondo S.J."/>
            <person name="Barry K."/>
            <person name="Sandor L."/>
            <person name="Lee J."/>
            <person name="Lipzen A."/>
            <person name="Pangilinan J."/>
            <person name="LaButti K."/>
            <person name="Hainaut M."/>
            <person name="Henrissat B."/>
            <person name="Grigoriev I.V."/>
            <person name="Spatafora J.W."/>
            <person name="Aime M.C."/>
        </authorList>
    </citation>
    <scope>NUCLEOTIDE SEQUENCE [LARGE SCALE GENOMIC DNA]</scope>
    <source>
        <strain evidence="1 2">MCA 4186</strain>
    </source>
</reference>
<proteinExistence type="predicted"/>
<dbReference type="Proteomes" id="UP000245946">
    <property type="component" value="Unassembled WGS sequence"/>
</dbReference>
<gene>
    <name evidence="1" type="ORF">FA09DRAFT_324836</name>
</gene>
<protein>
    <submittedName>
        <fullName evidence="1">Uncharacterized protein</fullName>
    </submittedName>
</protein>
<evidence type="ECO:0000313" key="1">
    <source>
        <dbReference type="EMBL" id="PWN99879.1"/>
    </source>
</evidence>
<dbReference type="GeneID" id="37268680"/>
<accession>A0A316ZEC6</accession>